<name>A0A9Q9RGJ1_FUSFU</name>
<accession>A0A9Q9RGJ1</accession>
<proteinExistence type="predicted"/>
<comment type="caution">
    <text evidence="1">The sequence shown here is derived from an EMBL/GenBank/DDBJ whole genome shotgun (WGS) entry which is preliminary data.</text>
</comment>
<dbReference type="AlphaFoldDB" id="A0A9Q9RGJ1"/>
<dbReference type="Proteomes" id="UP000760494">
    <property type="component" value="Unassembled WGS sequence"/>
</dbReference>
<sequence length="435" mass="51005">DLKANDVYKQWYSRFCDDHPELAIAFLKAKERSRMEYKEAGVEDTKPWFKELSAVIKDLNISASERSSMRGSQPIMRGFEKSGLYPPTKKPAVQYLLCKKLQAKKCIDPAYNSLLPQETRFSTASDTAKHIHISERYHNILCSPPRLGLQHIRNIVNEAILIEDIIKKYIEDRRRRIEKRYDKRKGGKRAKPVGDYIRNISLQELRDQQEQFIIKGREKERKPQIRSTRSIIIWEMERLKEDWRANKEVIVDDRQKKLQFKQWLEHTGKRYDYLSMETALSQMTEALKEETDGFIIDTQLRDEVTESIRKARFAPKPLNAVDFSQLLGSDDSVTFQLTQRPADEEIEEEEEEEILPLYEPADHACLPPSRHYPPPRALFNISHNFKTPYEKSSGKKERPQKLASVAKETQIQHNLAWELFRNPQQLGRNNGALEH</sequence>
<evidence type="ECO:0000313" key="2">
    <source>
        <dbReference type="Proteomes" id="UP000760494"/>
    </source>
</evidence>
<gene>
    <name evidence="1" type="ORF">C2S_14646</name>
</gene>
<reference evidence="1" key="1">
    <citation type="submission" date="2019-05" db="EMBL/GenBank/DDBJ databases">
        <authorList>
            <person name="Piombo E."/>
        </authorList>
    </citation>
    <scope>NUCLEOTIDE SEQUENCE</scope>
    <source>
        <strain evidence="1">C2S</strain>
    </source>
</reference>
<protein>
    <submittedName>
        <fullName evidence="1">Uncharacterized protein</fullName>
    </submittedName>
</protein>
<dbReference type="EMBL" id="CABFJX010000072">
    <property type="protein sequence ID" value="VTT62064.1"/>
    <property type="molecule type" value="Genomic_DNA"/>
</dbReference>
<evidence type="ECO:0000313" key="1">
    <source>
        <dbReference type="EMBL" id="VTT62064.1"/>
    </source>
</evidence>
<organism evidence="1 2">
    <name type="scientific">Fusarium fujikuroi</name>
    <name type="common">Bakanae and foot rot disease fungus</name>
    <name type="synonym">Gibberella fujikuroi</name>
    <dbReference type="NCBI Taxonomy" id="5127"/>
    <lineage>
        <taxon>Eukaryota</taxon>
        <taxon>Fungi</taxon>
        <taxon>Dikarya</taxon>
        <taxon>Ascomycota</taxon>
        <taxon>Pezizomycotina</taxon>
        <taxon>Sordariomycetes</taxon>
        <taxon>Hypocreomycetidae</taxon>
        <taxon>Hypocreales</taxon>
        <taxon>Nectriaceae</taxon>
        <taxon>Fusarium</taxon>
        <taxon>Fusarium fujikuroi species complex</taxon>
    </lineage>
</organism>
<feature type="non-terminal residue" evidence="1">
    <location>
        <position position="435"/>
    </location>
</feature>